<dbReference type="AlphaFoldDB" id="L2G3S8"/>
<proteinExistence type="predicted"/>
<organism evidence="2">
    <name type="scientific">Colletotrichum fructicola (strain Nara gc5)</name>
    <name type="common">Anthracnose fungus</name>
    <name type="synonym">Colletotrichum gloeosporioides (strain Nara gc5)</name>
    <dbReference type="NCBI Taxonomy" id="1213859"/>
    <lineage>
        <taxon>Eukaryota</taxon>
        <taxon>Fungi</taxon>
        <taxon>Dikarya</taxon>
        <taxon>Ascomycota</taxon>
        <taxon>Pezizomycotina</taxon>
        <taxon>Sordariomycetes</taxon>
        <taxon>Hypocreomycetidae</taxon>
        <taxon>Glomerellales</taxon>
        <taxon>Glomerellaceae</taxon>
        <taxon>Colletotrichum</taxon>
        <taxon>Colletotrichum gloeosporioides species complex</taxon>
    </lineage>
</organism>
<reference evidence="2" key="1">
    <citation type="submission" date="2012-08" db="EMBL/GenBank/DDBJ databases">
        <title>Genome analysis of Colletotrichum orbiculare and Colletotrichum fructicola.</title>
        <authorList>
            <person name="Gan P.H.P."/>
            <person name="Ikeda K."/>
            <person name="Irieda H."/>
            <person name="Narusaka M."/>
            <person name="O'Connell R.J."/>
            <person name="Narusaka Y."/>
            <person name="Takano Y."/>
            <person name="Kubo Y."/>
            <person name="Shirasu K."/>
        </authorList>
    </citation>
    <scope>NUCLEOTIDE SEQUENCE</scope>
    <source>
        <strain evidence="2">Nara gc5</strain>
    </source>
</reference>
<accession>L2G3S8</accession>
<dbReference type="OrthoDB" id="4829124at2759"/>
<evidence type="ECO:0000313" key="2">
    <source>
        <dbReference type="EMBL" id="ELA33329.1"/>
    </source>
</evidence>
<protein>
    <submittedName>
        <fullName evidence="2">Uncharacterized protein</fullName>
    </submittedName>
</protein>
<dbReference type="Proteomes" id="UP000011096">
    <property type="component" value="Unassembled WGS sequence"/>
</dbReference>
<dbReference type="InParanoid" id="L2G3S8"/>
<gene>
    <name evidence="2" type="ORF">CGGC5_6776</name>
    <name evidence="3" type="ORF">CGGC5_v007611</name>
</gene>
<reference evidence="3 4" key="3">
    <citation type="submission" date="2020-04" db="EMBL/GenBank/DDBJ databases">
        <title>Genome sequencing and assembly of multiple isolates from the Colletotrichum gloeosporioides species complex.</title>
        <authorList>
            <person name="Gan P."/>
            <person name="Shirasu K."/>
        </authorList>
    </citation>
    <scope>NUCLEOTIDE SEQUENCE [LARGE SCALE GENOMIC DNA]</scope>
    <source>
        <strain evidence="3 4">Nara gc5</strain>
    </source>
</reference>
<feature type="region of interest" description="Disordered" evidence="1">
    <location>
        <begin position="438"/>
        <end position="461"/>
    </location>
</feature>
<dbReference type="HOGENOM" id="CLU_381729_0_0_1"/>
<evidence type="ECO:0000256" key="1">
    <source>
        <dbReference type="SAM" id="MobiDB-lite"/>
    </source>
</evidence>
<dbReference type="EMBL" id="ANPB02000004">
    <property type="protein sequence ID" value="KAF4483980.1"/>
    <property type="molecule type" value="Genomic_DNA"/>
</dbReference>
<feature type="compositionally biased region" description="Basic and acidic residues" evidence="1">
    <location>
        <begin position="248"/>
        <end position="267"/>
    </location>
</feature>
<keyword evidence="4" id="KW-1185">Reference proteome</keyword>
<evidence type="ECO:0000313" key="4">
    <source>
        <dbReference type="Proteomes" id="UP000011096"/>
    </source>
</evidence>
<reference evidence="3 4" key="2">
    <citation type="submission" date="2012-08" db="EMBL/GenBank/DDBJ databases">
        <authorList>
            <person name="Gan P.H.P."/>
            <person name="Ikeda K."/>
            <person name="Irieda H."/>
            <person name="Narusaka M."/>
            <person name="O'Connell R.J."/>
            <person name="Narusaka Y."/>
            <person name="Takano Y."/>
            <person name="Kubo Y."/>
            <person name="Shirasu K."/>
        </authorList>
    </citation>
    <scope>NUCLEOTIDE SEQUENCE [LARGE SCALE GENOMIC DNA]</scope>
    <source>
        <strain evidence="3 4">Nara gc5</strain>
    </source>
</reference>
<dbReference type="EMBL" id="KB020660">
    <property type="protein sequence ID" value="ELA33329.1"/>
    <property type="molecule type" value="Genomic_DNA"/>
</dbReference>
<dbReference type="STRING" id="1213859.L2G3S8"/>
<sequence>MAPGKPELATRQMDLEFRSTTQWLAITNGLGLSGEPSATTAAAGPHEVAKTQWYAGKKKSTTQKIYPFAAHLTTLLVRQHEVVAVALLETNDVLMDAMRRLKLTALNPVTEKGLELADVRSGFVITRNFRRDDVQLQAPPSGQTLGQIDCKIVKLTGQAFPAGTRAAKYYVDNIEMTVRQKIGDSRGRMMLRSKISFAMHADNLVYLLRRMRLALTQSELRRAFGAFKTYVIVTSCDKMNARLRRGHRDPPKSDTSKSDKPKSDKPKPRSSNKRNFFVALTADFPENARRLADKHFPPPRDVKPLTPQQMKNMRHIIGFLKDRGKITGIKNYPPSTKEWYDLNGRLAFQEIFAALLKGFSDALKELVKHKRECHSKQTEYLKKTAGAQPADATVMQKLVINFNYWMALLDLFRTMFSTTILPGHFDWLEQISKPMDAHNFRPESPLSQHYAEDSNDMDDSNDVTEDIDDTELAELDEIACSSWSRAAITYINLLTLHSQAISSLGKYEVKETNGDQQIASLITSKSGFCLLETQPKYDDHEMEPLKQLLRRVKLPSGRYLSPQEQEEVMKQIASLRKDAGQSEFKFDEAVFNGTCHCETILICLQILARHRTEISQTADIPDKSITDLFLKTISVMPVSKHCCPACSSAVEYYEANIGNVMYPGGHKNWSACALPSWILKHVAEHMLEKAQKTLGIRLENLLLKRTSPSPSSSGVKSPDVELSMYTEEASLLAVTDTYSTSL</sequence>
<name>L2G3S8_COLFN</name>
<feature type="region of interest" description="Disordered" evidence="1">
    <location>
        <begin position="242"/>
        <end position="272"/>
    </location>
</feature>
<evidence type="ECO:0000313" key="3">
    <source>
        <dbReference type="EMBL" id="KAF4483980.1"/>
    </source>
</evidence>